<keyword evidence="3" id="KW-1185">Reference proteome</keyword>
<keyword evidence="1" id="KW-1133">Transmembrane helix</keyword>
<dbReference type="KEGG" id="btr:BT_2460"/>
<reference evidence="2 3" key="1">
    <citation type="journal article" date="2007" name="Nat. Genet.">
        <title>Genomic analysis of Bartonella identifies type IV secretion systems as host adaptability factors.</title>
        <authorList>
            <person name="Saenz H.L."/>
            <person name="Engel P."/>
            <person name="Stoeckli M.C."/>
            <person name="Lanz C."/>
            <person name="Raddatz G."/>
            <person name="Vayssier-Taussat M."/>
            <person name="Birtles R."/>
            <person name="Schuster S.C."/>
            <person name="Dehio C."/>
        </authorList>
    </citation>
    <scope>NUCLEOTIDE SEQUENCE [LARGE SCALE GENOMIC DNA]</scope>
    <source>
        <strain evidence="3">DSM 28219 / CCUG 45778 / CIP 105476 / IBS 506</strain>
    </source>
</reference>
<feature type="transmembrane region" description="Helical" evidence="1">
    <location>
        <begin position="81"/>
        <end position="97"/>
    </location>
</feature>
<evidence type="ECO:0000313" key="3">
    <source>
        <dbReference type="Proteomes" id="UP000001592"/>
    </source>
</evidence>
<gene>
    <name evidence="2" type="ordered locus">BT_2460</name>
</gene>
<evidence type="ECO:0000256" key="1">
    <source>
        <dbReference type="SAM" id="Phobius"/>
    </source>
</evidence>
<sequence length="100" mass="11697">MRLFSTNAKNAKIRKRIAQLKRELVKRELVPVNHWSSRNDSFENISELFNTWKQKGRHALYHLNEHATELKKKAKENPKKTLALAAGVVLASFLLIRKNY</sequence>
<accession>A9IYW2</accession>
<dbReference type="eggNOG" id="ENOG50301M4">
    <property type="taxonomic scope" value="Bacteria"/>
</dbReference>
<keyword evidence="1" id="KW-0472">Membrane</keyword>
<dbReference type="RefSeq" id="WP_012232479.1">
    <property type="nucleotide sequence ID" value="NC_010161.1"/>
</dbReference>
<dbReference type="Proteomes" id="UP000001592">
    <property type="component" value="Chromosome"/>
</dbReference>
<dbReference type="HOGENOM" id="CLU_2367133_0_0_5"/>
<protein>
    <submittedName>
        <fullName evidence="2">Uncharacterized protein</fullName>
    </submittedName>
</protein>
<organism evidence="2 3">
    <name type="scientific">Bartonella tribocorum (strain DSM 28219 / CCUG 45778 / CIP 105476 / IBS 506)</name>
    <dbReference type="NCBI Taxonomy" id="382640"/>
    <lineage>
        <taxon>Bacteria</taxon>
        <taxon>Pseudomonadati</taxon>
        <taxon>Pseudomonadota</taxon>
        <taxon>Alphaproteobacteria</taxon>
        <taxon>Hyphomicrobiales</taxon>
        <taxon>Bartonellaceae</taxon>
        <taxon>Bartonella</taxon>
    </lineage>
</organism>
<keyword evidence="1" id="KW-0812">Transmembrane</keyword>
<proteinExistence type="predicted"/>
<dbReference type="EMBL" id="AM260525">
    <property type="protein sequence ID" value="CAK02438.1"/>
    <property type="molecule type" value="Genomic_DNA"/>
</dbReference>
<dbReference type="AlphaFoldDB" id="A9IYW2"/>
<evidence type="ECO:0000313" key="2">
    <source>
        <dbReference type="EMBL" id="CAK02438.1"/>
    </source>
</evidence>
<name>A9IYW2_BART1</name>